<evidence type="ECO:0000313" key="3">
    <source>
        <dbReference type="Proteomes" id="UP000018144"/>
    </source>
</evidence>
<sequence>MAYTFTLPDLDLNIDLDAFLDPNLELDSELAQELIDLGSPATPVSSRHSSPNSLGLRTPSGSNEMDPELSLAQQTPPPTPSKQSDTHETWYLTPRFTASLGEHGTNAEAIFVDGVGLLYKLDVPILLGDCWRRGQVRKPSDWASLEAASRYQASLQTIQQASENQFDDPVSLAKADARRQIEERREELVSAGLLEAPYVPTGRIKFETSELIAPMAPMAPMANMGFATELPVLTPLAPTGSMEHSMGWGIPVNAKPVPVQLTPPPTIAKKKRARSTKSVSSEASGKGEKSDKPARTSRSYRHSSQTPLCGIDGEPPLVDPLDAGKSLLFRRQKFASHIREISGLDLSKELTFTNYSKEERENAIENLQAIYPQLDRLGAHGELCHALGTWVSGRRRIRRNIDKWGKTRPPKE</sequence>
<keyword evidence="3" id="KW-1185">Reference proteome</keyword>
<feature type="compositionally biased region" description="Basic and acidic residues" evidence="1">
    <location>
        <begin position="285"/>
        <end position="294"/>
    </location>
</feature>
<proteinExistence type="predicted"/>
<dbReference type="EMBL" id="HF935497">
    <property type="protein sequence ID" value="CCX30819.1"/>
    <property type="molecule type" value="Genomic_DNA"/>
</dbReference>
<reference evidence="2 3" key="1">
    <citation type="journal article" date="2013" name="PLoS Genet.">
        <title>The genome and development-dependent transcriptomes of Pyronema confluens: a window into fungal evolution.</title>
        <authorList>
            <person name="Traeger S."/>
            <person name="Altegoer F."/>
            <person name="Freitag M."/>
            <person name="Gabaldon T."/>
            <person name="Kempken F."/>
            <person name="Kumar A."/>
            <person name="Marcet-Houben M."/>
            <person name="Poggeler S."/>
            <person name="Stajich J.E."/>
            <person name="Nowrousian M."/>
        </authorList>
    </citation>
    <scope>NUCLEOTIDE SEQUENCE [LARGE SCALE GENOMIC DNA]</scope>
    <source>
        <strain evidence="3">CBS 100304</strain>
        <tissue evidence="2">Vegetative mycelium</tissue>
    </source>
</reference>
<feature type="compositionally biased region" description="Polar residues" evidence="1">
    <location>
        <begin position="42"/>
        <end position="63"/>
    </location>
</feature>
<dbReference type="Proteomes" id="UP000018144">
    <property type="component" value="Unassembled WGS sequence"/>
</dbReference>
<feature type="region of interest" description="Disordered" evidence="1">
    <location>
        <begin position="40"/>
        <end position="87"/>
    </location>
</feature>
<feature type="region of interest" description="Disordered" evidence="1">
    <location>
        <begin position="259"/>
        <end position="315"/>
    </location>
</feature>
<gene>
    <name evidence="2" type="ORF">PCON_09420</name>
</gene>
<accession>U4LFG0</accession>
<protein>
    <submittedName>
        <fullName evidence="2">Uncharacterized protein</fullName>
    </submittedName>
</protein>
<dbReference type="AlphaFoldDB" id="U4LFG0"/>
<evidence type="ECO:0000313" key="2">
    <source>
        <dbReference type="EMBL" id="CCX30819.1"/>
    </source>
</evidence>
<name>U4LFG0_PYROM</name>
<evidence type="ECO:0000256" key="1">
    <source>
        <dbReference type="SAM" id="MobiDB-lite"/>
    </source>
</evidence>
<organism evidence="2 3">
    <name type="scientific">Pyronema omphalodes (strain CBS 100304)</name>
    <name type="common">Pyronema confluens</name>
    <dbReference type="NCBI Taxonomy" id="1076935"/>
    <lineage>
        <taxon>Eukaryota</taxon>
        <taxon>Fungi</taxon>
        <taxon>Dikarya</taxon>
        <taxon>Ascomycota</taxon>
        <taxon>Pezizomycotina</taxon>
        <taxon>Pezizomycetes</taxon>
        <taxon>Pezizales</taxon>
        <taxon>Pyronemataceae</taxon>
        <taxon>Pyronema</taxon>
    </lineage>
</organism>